<dbReference type="RefSeq" id="WP_344828504.1">
    <property type="nucleotide sequence ID" value="NZ_BAABEZ010000024.1"/>
</dbReference>
<feature type="signal peptide" evidence="1">
    <location>
        <begin position="1"/>
        <end position="22"/>
    </location>
</feature>
<comment type="caution">
    <text evidence="2">The sequence shown here is derived from an EMBL/GenBank/DDBJ whole genome shotgun (WGS) entry which is preliminary data.</text>
</comment>
<sequence length="529" mass="55438">MKKVILSLFAVAAMITAAKAQAPQAINYQAAVRNASGAPLSSSLVQVRFTIHDLTATGTTVFQETNTVTTTAQGIMNTAIGTGTAVTGTLAGVDWSSGAKFLEVEINAGSGYTSIGSQQMVSVPYALYAGNGYWMKNGVNIYNGNMPDNVGINVTSPQADLHVKGSSEIMRIESNLKGWQSFYNKTNYLGYIGMWTDTADLDFGTSGLGKNVNLVTNATPKLTIVNSGEVGIGTTTPISSTKLHVSGTGSSGGVAPYYNTAIIGTLSASSGGTSAGVYGEGTWRGVFGRNKGSVTRSTALGVYGLVDSATNYSQAYGVMGEVSATGTTGCTNYGIYGSAKSGTSNYSVYGVSPGSGSSDYAGYFNGKIYAVSASSSIKAFAIDHPLDPQNKYLLHSSVESNDMMNLYNGNVTTSASGDATITLPDYFAALNKDFKYQLTCIGTFAQAIVSEEISGNTFKIKTDKPNVKVSWQVSGVRQDAAANYYRIVNEVEKPAAEKGFYLVPEAYGKGPEMNASFRKQANTPVNGTK</sequence>
<dbReference type="Proteomes" id="UP001501410">
    <property type="component" value="Unassembled WGS sequence"/>
</dbReference>
<evidence type="ECO:0000313" key="2">
    <source>
        <dbReference type="EMBL" id="GAA4458883.1"/>
    </source>
</evidence>
<dbReference type="EMBL" id="BAABEZ010000024">
    <property type="protein sequence ID" value="GAA4458883.1"/>
    <property type="molecule type" value="Genomic_DNA"/>
</dbReference>
<keyword evidence="3" id="KW-1185">Reference proteome</keyword>
<feature type="chain" id="PRO_5045156984" evidence="1">
    <location>
        <begin position="23"/>
        <end position="529"/>
    </location>
</feature>
<keyword evidence="1" id="KW-0732">Signal</keyword>
<evidence type="ECO:0000256" key="1">
    <source>
        <dbReference type="SAM" id="SignalP"/>
    </source>
</evidence>
<gene>
    <name evidence="2" type="ORF">GCM10023092_27920</name>
</gene>
<accession>A0ABP8N439</accession>
<organism evidence="2 3">
    <name type="scientific">Rurimicrobium arvi</name>
    <dbReference type="NCBI Taxonomy" id="2049916"/>
    <lineage>
        <taxon>Bacteria</taxon>
        <taxon>Pseudomonadati</taxon>
        <taxon>Bacteroidota</taxon>
        <taxon>Chitinophagia</taxon>
        <taxon>Chitinophagales</taxon>
        <taxon>Chitinophagaceae</taxon>
        <taxon>Rurimicrobium</taxon>
    </lineage>
</organism>
<protein>
    <submittedName>
        <fullName evidence="2">Uncharacterized protein</fullName>
    </submittedName>
</protein>
<proteinExistence type="predicted"/>
<evidence type="ECO:0000313" key="3">
    <source>
        <dbReference type="Proteomes" id="UP001501410"/>
    </source>
</evidence>
<reference evidence="3" key="1">
    <citation type="journal article" date="2019" name="Int. J. Syst. Evol. Microbiol.">
        <title>The Global Catalogue of Microorganisms (GCM) 10K type strain sequencing project: providing services to taxonomists for standard genome sequencing and annotation.</title>
        <authorList>
            <consortium name="The Broad Institute Genomics Platform"/>
            <consortium name="The Broad Institute Genome Sequencing Center for Infectious Disease"/>
            <person name="Wu L."/>
            <person name="Ma J."/>
        </authorList>
    </citation>
    <scope>NUCLEOTIDE SEQUENCE [LARGE SCALE GENOMIC DNA]</scope>
    <source>
        <strain evidence="3">JCM 31921</strain>
    </source>
</reference>
<name>A0ABP8N439_9BACT</name>